<evidence type="ECO:0000259" key="7">
    <source>
        <dbReference type="PROSITE" id="PS50049"/>
    </source>
</evidence>
<dbReference type="PANTHER" id="PTHR11471:SF57">
    <property type="entry name" value="CD154"/>
    <property type="match status" value="1"/>
</dbReference>
<dbReference type="GO" id="GO:0006955">
    <property type="term" value="P:immune response"/>
    <property type="evidence" value="ECO:0007669"/>
    <property type="project" value="InterPro"/>
</dbReference>
<evidence type="ECO:0000313" key="8">
    <source>
        <dbReference type="Proteomes" id="UP000504630"/>
    </source>
</evidence>
<dbReference type="FunCoup" id="A0A6J2QJG8">
    <property type="interactions" value="960"/>
</dbReference>
<protein>
    <submittedName>
        <fullName evidence="9">CD40 ligand</fullName>
    </submittedName>
</protein>
<dbReference type="PANTHER" id="PTHR11471">
    <property type="entry name" value="TUMOR NECROSIS FACTOR FAMILY MEMBER"/>
    <property type="match status" value="1"/>
</dbReference>
<dbReference type="GO" id="GO:0005615">
    <property type="term" value="C:extracellular space"/>
    <property type="evidence" value="ECO:0007669"/>
    <property type="project" value="UniProtKB-KW"/>
</dbReference>
<keyword evidence="4 6" id="KW-0472">Membrane</keyword>
<dbReference type="SMART" id="SM00207">
    <property type="entry name" value="TNF"/>
    <property type="match status" value="1"/>
</dbReference>
<evidence type="ECO:0000313" key="9">
    <source>
        <dbReference type="RefSeq" id="XP_029297771.1"/>
    </source>
</evidence>
<comment type="subcellular location">
    <subcellularLocation>
        <location evidence="1">Membrane</location>
    </subcellularLocation>
</comment>
<dbReference type="RefSeq" id="XP_029297771.1">
    <property type="nucleotide sequence ID" value="XM_029441911.1"/>
</dbReference>
<dbReference type="SUPFAM" id="SSF49842">
    <property type="entry name" value="TNF-like"/>
    <property type="match status" value="1"/>
</dbReference>
<reference evidence="9" key="1">
    <citation type="submission" date="2025-08" db="UniProtKB">
        <authorList>
            <consortium name="RefSeq"/>
        </authorList>
    </citation>
    <scope>IDENTIFICATION</scope>
</reference>
<keyword evidence="6" id="KW-0812">Transmembrane</keyword>
<accession>A0A6J2QJG8</accession>
<dbReference type="Gene3D" id="2.60.120.40">
    <property type="match status" value="1"/>
</dbReference>
<evidence type="ECO:0000256" key="5">
    <source>
        <dbReference type="SAM" id="MobiDB-lite"/>
    </source>
</evidence>
<dbReference type="OrthoDB" id="8667946at2759"/>
<feature type="domain" description="THD" evidence="7">
    <location>
        <begin position="93"/>
        <end position="233"/>
    </location>
</feature>
<comment type="similarity">
    <text evidence="2">Belongs to the tumor necrosis factor family.</text>
</comment>
<dbReference type="GO" id="GO:0005125">
    <property type="term" value="F:cytokine activity"/>
    <property type="evidence" value="ECO:0007669"/>
    <property type="project" value="UniProtKB-KW"/>
</dbReference>
<dbReference type="Pfam" id="PF00229">
    <property type="entry name" value="TNF"/>
    <property type="match status" value="1"/>
</dbReference>
<keyword evidence="8" id="KW-1185">Reference proteome</keyword>
<organism evidence="8 9">
    <name type="scientific">Cottoperca gobio</name>
    <name type="common">Frogmouth</name>
    <name type="synonym">Aphritis gobio</name>
    <dbReference type="NCBI Taxonomy" id="56716"/>
    <lineage>
        <taxon>Eukaryota</taxon>
        <taxon>Metazoa</taxon>
        <taxon>Chordata</taxon>
        <taxon>Craniata</taxon>
        <taxon>Vertebrata</taxon>
        <taxon>Euteleostomi</taxon>
        <taxon>Actinopterygii</taxon>
        <taxon>Neopterygii</taxon>
        <taxon>Teleostei</taxon>
        <taxon>Neoteleostei</taxon>
        <taxon>Acanthomorphata</taxon>
        <taxon>Eupercaria</taxon>
        <taxon>Perciformes</taxon>
        <taxon>Notothenioidei</taxon>
        <taxon>Bovichtidae</taxon>
        <taxon>Cottoperca</taxon>
    </lineage>
</organism>
<dbReference type="GO" id="GO:0016020">
    <property type="term" value="C:membrane"/>
    <property type="evidence" value="ECO:0007669"/>
    <property type="project" value="UniProtKB-SubCell"/>
</dbReference>
<name>A0A6J2QJG8_COTGO</name>
<evidence type="ECO:0000256" key="3">
    <source>
        <dbReference type="ARBA" id="ARBA00022514"/>
    </source>
</evidence>
<keyword evidence="6" id="KW-1133">Transmembrane helix</keyword>
<dbReference type="CTD" id="959"/>
<dbReference type="KEGG" id="cgob:115014829"/>
<evidence type="ECO:0000256" key="2">
    <source>
        <dbReference type="ARBA" id="ARBA00008670"/>
    </source>
</evidence>
<gene>
    <name evidence="9" type="primary">cd40lg</name>
</gene>
<dbReference type="InterPro" id="IPR006052">
    <property type="entry name" value="TNF_dom"/>
</dbReference>
<sequence>MINTYMTSMAPPPVPPRHSRSHSVLIPAPLPSKGHSKTLVRFLVGVVLMHLFLSVGGFIYLYQNDKSLSVHVPSGEGKTAPRSSGKQDASYRPMARMAVTQRSHSSAPGNLQWEINHSVHRSINYYNNSWLTILQPGDYYVYSRVTFSKGDSVGPLVSRVKMRKNEKGEEKVVMVAYCNLDSASGSALSPQLCTASQGETITLEKGNQLSVWVQDLSLVNYEEGATTFGMYKL</sequence>
<dbReference type="GeneID" id="115014829"/>
<evidence type="ECO:0000256" key="6">
    <source>
        <dbReference type="SAM" id="Phobius"/>
    </source>
</evidence>
<keyword evidence="3" id="KW-0202">Cytokine</keyword>
<dbReference type="InterPro" id="IPR008983">
    <property type="entry name" value="Tumour_necrosis_fac-like_dom"/>
</dbReference>
<dbReference type="InParanoid" id="A0A6J2QJG8"/>
<evidence type="ECO:0000256" key="1">
    <source>
        <dbReference type="ARBA" id="ARBA00004370"/>
    </source>
</evidence>
<dbReference type="Proteomes" id="UP000504630">
    <property type="component" value="Chromosome 10"/>
</dbReference>
<proteinExistence type="inferred from homology"/>
<dbReference type="GO" id="GO:0005164">
    <property type="term" value="F:tumor necrosis factor receptor binding"/>
    <property type="evidence" value="ECO:0007669"/>
    <property type="project" value="InterPro"/>
</dbReference>
<dbReference type="PROSITE" id="PS50049">
    <property type="entry name" value="THD_2"/>
    <property type="match status" value="1"/>
</dbReference>
<evidence type="ECO:0000256" key="4">
    <source>
        <dbReference type="ARBA" id="ARBA00023136"/>
    </source>
</evidence>
<feature type="transmembrane region" description="Helical" evidence="6">
    <location>
        <begin position="39"/>
        <end position="62"/>
    </location>
</feature>
<dbReference type="AlphaFoldDB" id="A0A6J2QJG8"/>
<feature type="region of interest" description="Disordered" evidence="5">
    <location>
        <begin position="1"/>
        <end position="20"/>
    </location>
</feature>